<evidence type="ECO:0000256" key="6">
    <source>
        <dbReference type="SAM" id="MobiDB-lite"/>
    </source>
</evidence>
<evidence type="ECO:0000313" key="7">
    <source>
        <dbReference type="EMBL" id="KAG0493815.1"/>
    </source>
</evidence>
<organism evidence="7 8">
    <name type="scientific">Vanilla planifolia</name>
    <name type="common">Vanilla</name>
    <dbReference type="NCBI Taxonomy" id="51239"/>
    <lineage>
        <taxon>Eukaryota</taxon>
        <taxon>Viridiplantae</taxon>
        <taxon>Streptophyta</taxon>
        <taxon>Embryophyta</taxon>
        <taxon>Tracheophyta</taxon>
        <taxon>Spermatophyta</taxon>
        <taxon>Magnoliopsida</taxon>
        <taxon>Liliopsida</taxon>
        <taxon>Asparagales</taxon>
        <taxon>Orchidaceae</taxon>
        <taxon>Vanilloideae</taxon>
        <taxon>Vanilleae</taxon>
        <taxon>Vanilla</taxon>
    </lineage>
</organism>
<proteinExistence type="inferred from homology"/>
<evidence type="ECO:0000256" key="4">
    <source>
        <dbReference type="ARBA" id="ARBA00023054"/>
    </source>
</evidence>
<feature type="region of interest" description="Disordered" evidence="6">
    <location>
        <begin position="316"/>
        <end position="362"/>
    </location>
</feature>
<dbReference type="Proteomes" id="UP000639772">
    <property type="component" value="Unassembled WGS sequence"/>
</dbReference>
<keyword evidence="2" id="KW-0217">Developmental protein</keyword>
<comment type="similarity">
    <text evidence="1">Belongs to the FLX family.</text>
</comment>
<dbReference type="InterPro" id="IPR040353">
    <property type="entry name" value="FLX/FLX-like"/>
</dbReference>
<dbReference type="GO" id="GO:0009908">
    <property type="term" value="P:flower development"/>
    <property type="evidence" value="ECO:0007669"/>
    <property type="project" value="UniProtKB-KW"/>
</dbReference>
<dbReference type="PANTHER" id="PTHR33405">
    <property type="entry name" value="PROTEIN FLX-LIKE 2"/>
    <property type="match status" value="1"/>
</dbReference>
<name>A0A835RSW2_VANPL</name>
<dbReference type="PANTHER" id="PTHR33405:SF4">
    <property type="entry name" value="PROTEIN FLX-LIKE 2"/>
    <property type="match status" value="1"/>
</dbReference>
<keyword evidence="3" id="KW-0221">Differentiation</keyword>
<evidence type="ECO:0008006" key="9">
    <source>
        <dbReference type="Google" id="ProtNLM"/>
    </source>
</evidence>
<comment type="caution">
    <text evidence="7">The sequence shown here is derived from an EMBL/GenBank/DDBJ whole genome shotgun (WGS) entry which is preliminary data.</text>
</comment>
<gene>
    <name evidence="7" type="ORF">HPP92_004809</name>
</gene>
<feature type="region of interest" description="Disordered" evidence="6">
    <location>
        <begin position="384"/>
        <end position="411"/>
    </location>
</feature>
<reference evidence="7 8" key="1">
    <citation type="journal article" date="2020" name="Nat. Food">
        <title>A phased Vanilla planifolia genome enables genetic improvement of flavour and production.</title>
        <authorList>
            <person name="Hasing T."/>
            <person name="Tang H."/>
            <person name="Brym M."/>
            <person name="Khazi F."/>
            <person name="Huang T."/>
            <person name="Chambers A.H."/>
        </authorList>
    </citation>
    <scope>NUCLEOTIDE SEQUENCE [LARGE SCALE GENOMIC DNA]</scope>
    <source>
        <tissue evidence="7">Leaf</tissue>
    </source>
</reference>
<evidence type="ECO:0000256" key="2">
    <source>
        <dbReference type="ARBA" id="ARBA00022473"/>
    </source>
</evidence>
<dbReference type="EMBL" id="JADCNM010000002">
    <property type="protein sequence ID" value="KAG0493815.1"/>
    <property type="molecule type" value="Genomic_DNA"/>
</dbReference>
<sequence length="411" mass="44854">MGSKGHIPPHMRRPVPGPGMFRPEPFVPVVRPPFGALPFDVMVPPESVEQKLALQHMEMQTLDLENHRLAATHSALRHELATTQHELQRIEAHLSAVKLEHEQQMRATLDKLSKMEADLKASGSVKIDLQTAHAEAESLAIARHELLSKVHQLTQELQKSHGDAQQIPSLLSELDALRQEYQHYRATYDYERKLRIDHYESLQVMEKNYVSMLGEVEKLHKELSNANNSDKAGGQYGSIGGYKQNDTSIQHPLGQTYEDGYRVSQENALAGGAAQFGGAPARSGPAPRPVYDVVKSTSYEAPRGVGFDASAAPHYDVSRAPSYEPPRGLNYDSKRVPGYEAHSTGAGPAAAGNPSPHMMAQVHNPYGSTEVLSAYGGQHFRNPYGPSAGSALQTGGHDIASRGVGAPQGHR</sequence>
<dbReference type="OrthoDB" id="1911379at2759"/>
<accession>A0A835RSW2</accession>
<evidence type="ECO:0000256" key="1">
    <source>
        <dbReference type="ARBA" id="ARBA00005405"/>
    </source>
</evidence>
<keyword evidence="5" id="KW-0287">Flowering</keyword>
<evidence type="ECO:0000313" key="8">
    <source>
        <dbReference type="Proteomes" id="UP000639772"/>
    </source>
</evidence>
<feature type="region of interest" description="Disordered" evidence="6">
    <location>
        <begin position="226"/>
        <end position="253"/>
    </location>
</feature>
<dbReference type="GO" id="GO:0030154">
    <property type="term" value="P:cell differentiation"/>
    <property type="evidence" value="ECO:0007669"/>
    <property type="project" value="UniProtKB-KW"/>
</dbReference>
<evidence type="ECO:0000256" key="3">
    <source>
        <dbReference type="ARBA" id="ARBA00022782"/>
    </source>
</evidence>
<protein>
    <recommendedName>
        <fullName evidence="9">Protein FLX-like 2</fullName>
    </recommendedName>
</protein>
<dbReference type="AlphaFoldDB" id="A0A835RSW2"/>
<keyword evidence="4" id="KW-0175">Coiled coil</keyword>
<evidence type="ECO:0000256" key="5">
    <source>
        <dbReference type="ARBA" id="ARBA00023089"/>
    </source>
</evidence>
<feature type="compositionally biased region" description="Low complexity" evidence="6">
    <location>
        <begin position="345"/>
        <end position="356"/>
    </location>
</feature>